<proteinExistence type="predicted"/>
<dbReference type="EMBL" id="KN817615">
    <property type="protein sequence ID" value="KJA16793.1"/>
    <property type="molecule type" value="Genomic_DNA"/>
</dbReference>
<organism evidence="2 3">
    <name type="scientific">Hypholoma sublateritium (strain FD-334 SS-4)</name>
    <dbReference type="NCBI Taxonomy" id="945553"/>
    <lineage>
        <taxon>Eukaryota</taxon>
        <taxon>Fungi</taxon>
        <taxon>Dikarya</taxon>
        <taxon>Basidiomycota</taxon>
        <taxon>Agaricomycotina</taxon>
        <taxon>Agaricomycetes</taxon>
        <taxon>Agaricomycetidae</taxon>
        <taxon>Agaricales</taxon>
        <taxon>Agaricineae</taxon>
        <taxon>Strophariaceae</taxon>
        <taxon>Hypholoma</taxon>
    </lineage>
</organism>
<feature type="region of interest" description="Disordered" evidence="1">
    <location>
        <begin position="254"/>
        <end position="286"/>
    </location>
</feature>
<feature type="compositionally biased region" description="Basic and acidic residues" evidence="1">
    <location>
        <begin position="26"/>
        <end position="59"/>
    </location>
</feature>
<dbReference type="Proteomes" id="UP000054270">
    <property type="component" value="Unassembled WGS sequence"/>
</dbReference>
<protein>
    <submittedName>
        <fullName evidence="2">Uncharacterized protein</fullName>
    </submittedName>
</protein>
<evidence type="ECO:0000313" key="2">
    <source>
        <dbReference type="EMBL" id="KJA16793.1"/>
    </source>
</evidence>
<evidence type="ECO:0000256" key="1">
    <source>
        <dbReference type="SAM" id="MobiDB-lite"/>
    </source>
</evidence>
<feature type="compositionally biased region" description="Basic residues" evidence="1">
    <location>
        <begin position="11"/>
        <end position="20"/>
    </location>
</feature>
<reference evidence="3" key="1">
    <citation type="submission" date="2014-04" db="EMBL/GenBank/DDBJ databases">
        <title>Evolutionary Origins and Diversification of the Mycorrhizal Mutualists.</title>
        <authorList>
            <consortium name="DOE Joint Genome Institute"/>
            <consortium name="Mycorrhizal Genomics Consortium"/>
            <person name="Kohler A."/>
            <person name="Kuo A."/>
            <person name="Nagy L.G."/>
            <person name="Floudas D."/>
            <person name="Copeland A."/>
            <person name="Barry K.W."/>
            <person name="Cichocki N."/>
            <person name="Veneault-Fourrey C."/>
            <person name="LaButti K."/>
            <person name="Lindquist E.A."/>
            <person name="Lipzen A."/>
            <person name="Lundell T."/>
            <person name="Morin E."/>
            <person name="Murat C."/>
            <person name="Riley R."/>
            <person name="Ohm R."/>
            <person name="Sun H."/>
            <person name="Tunlid A."/>
            <person name="Henrissat B."/>
            <person name="Grigoriev I.V."/>
            <person name="Hibbett D.S."/>
            <person name="Martin F."/>
        </authorList>
    </citation>
    <scope>NUCLEOTIDE SEQUENCE [LARGE SCALE GENOMIC DNA]</scope>
    <source>
        <strain evidence="3">FD-334 SS-4</strain>
    </source>
</reference>
<evidence type="ECO:0000313" key="3">
    <source>
        <dbReference type="Proteomes" id="UP000054270"/>
    </source>
</evidence>
<dbReference type="AlphaFoldDB" id="A0A0D2M0Q6"/>
<name>A0A0D2M0Q6_HYPSF</name>
<accession>A0A0D2M0Q6</accession>
<sequence>MRISAENTPRPPRRAPRPQRRPQPAQKREGTKSKPTKMKAESESGVERSEVIEVLERSRNSPLLSPSLPSARTACSAHPPSLGPRYKRPRCAQRASISTNTLSTSAATSGASSNSNSCWSSLSTSMFSRSAAFWNAKSSSTLAAESAKWRPQLLVFLVYLDVWNIRGVFERKVIFDARGGIGEAAPSAPPGCNTGAPARLRVAQIIPAAPASACPPRLINHLDLPPLFQPTQYRHPRHICPSPHETANIAEDTRPRARCQGSKGSGISRGGWRLGKEDPGGPGAVPHSRTPALELSTGRWFLAIYHHPLLDSPAAATSPLLTAVVATTPYLSHPPSTPTPASSLRSPPVAAALMYQLWAVAT</sequence>
<feature type="compositionally biased region" description="Low complexity" evidence="1">
    <location>
        <begin position="61"/>
        <end position="70"/>
    </location>
</feature>
<feature type="region of interest" description="Disordered" evidence="1">
    <location>
        <begin position="1"/>
        <end position="115"/>
    </location>
</feature>
<feature type="compositionally biased region" description="Low complexity" evidence="1">
    <location>
        <begin position="95"/>
        <end position="115"/>
    </location>
</feature>
<feature type="compositionally biased region" description="Gly residues" evidence="1">
    <location>
        <begin position="263"/>
        <end position="273"/>
    </location>
</feature>
<keyword evidence="3" id="KW-1185">Reference proteome</keyword>
<gene>
    <name evidence="2" type="ORF">HYPSUDRAFT_206791</name>
</gene>